<evidence type="ECO:0000256" key="10">
    <source>
        <dbReference type="ARBA" id="ARBA00047899"/>
    </source>
</evidence>
<dbReference type="FunFam" id="3.30.200.20:FF:000003">
    <property type="entry name" value="Non-specific serine/threonine protein kinase"/>
    <property type="match status" value="1"/>
</dbReference>
<evidence type="ECO:0000256" key="13">
    <source>
        <dbReference type="SAM" id="MobiDB-lite"/>
    </source>
</evidence>
<evidence type="ECO:0000313" key="17">
    <source>
        <dbReference type="WBParaSite" id="SRDH1_42210.2"/>
    </source>
</evidence>
<keyword evidence="4" id="KW-0963">Cytoplasm</keyword>
<dbReference type="CDD" id="cd14337">
    <property type="entry name" value="UBA_MARK_Par1"/>
    <property type="match status" value="1"/>
</dbReference>
<dbReference type="InterPro" id="IPR008271">
    <property type="entry name" value="Ser/Thr_kinase_AS"/>
</dbReference>
<comment type="catalytic activity">
    <reaction evidence="10">
        <text>L-threonyl-[protein] + ATP = O-phospho-L-threonyl-[protein] + ADP + H(+)</text>
        <dbReference type="Rhea" id="RHEA:46608"/>
        <dbReference type="Rhea" id="RHEA-COMP:11060"/>
        <dbReference type="Rhea" id="RHEA-COMP:11605"/>
        <dbReference type="ChEBI" id="CHEBI:15378"/>
        <dbReference type="ChEBI" id="CHEBI:30013"/>
        <dbReference type="ChEBI" id="CHEBI:30616"/>
        <dbReference type="ChEBI" id="CHEBI:61977"/>
        <dbReference type="ChEBI" id="CHEBI:456216"/>
        <dbReference type="EC" id="2.7.11.1"/>
    </reaction>
</comment>
<evidence type="ECO:0000256" key="7">
    <source>
        <dbReference type="ARBA" id="ARBA00022741"/>
    </source>
</evidence>
<dbReference type="InterPro" id="IPR028375">
    <property type="entry name" value="KA1/Ssp2_C"/>
</dbReference>
<dbReference type="SMART" id="SM00220">
    <property type="entry name" value="S_TKc"/>
    <property type="match status" value="1"/>
</dbReference>
<evidence type="ECO:0000256" key="9">
    <source>
        <dbReference type="ARBA" id="ARBA00022840"/>
    </source>
</evidence>
<dbReference type="PROSITE" id="PS50011">
    <property type="entry name" value="PROTEIN_KINASE_DOM"/>
    <property type="match status" value="1"/>
</dbReference>
<evidence type="ECO:0000256" key="4">
    <source>
        <dbReference type="ARBA" id="ARBA00022490"/>
    </source>
</evidence>
<dbReference type="GO" id="GO:0005524">
    <property type="term" value="F:ATP binding"/>
    <property type="evidence" value="ECO:0007669"/>
    <property type="project" value="UniProtKB-UniRule"/>
</dbReference>
<proteinExistence type="inferred from homology"/>
<dbReference type="InterPro" id="IPR011009">
    <property type="entry name" value="Kinase-like_dom_sf"/>
</dbReference>
<feature type="compositionally biased region" description="Low complexity" evidence="13">
    <location>
        <begin position="649"/>
        <end position="659"/>
    </location>
</feature>
<comment type="subcellular location">
    <subcellularLocation>
        <location evidence="1">Cytoplasm</location>
    </subcellularLocation>
</comment>
<keyword evidence="16" id="KW-1185">Reference proteome</keyword>
<dbReference type="PANTHER" id="PTHR24346">
    <property type="entry name" value="MAP/MICROTUBULE AFFINITY-REGULATING KINASE"/>
    <property type="match status" value="1"/>
</dbReference>
<dbReference type="InterPro" id="IPR017441">
    <property type="entry name" value="Protein_kinase_ATP_BS"/>
</dbReference>
<dbReference type="Proteomes" id="UP000050792">
    <property type="component" value="Unassembled WGS sequence"/>
</dbReference>
<feature type="domain" description="KA1" evidence="15">
    <location>
        <begin position="1103"/>
        <end position="1152"/>
    </location>
</feature>
<feature type="region of interest" description="Disordered" evidence="13">
    <location>
        <begin position="637"/>
        <end position="661"/>
    </location>
</feature>
<dbReference type="PROSITE" id="PS00107">
    <property type="entry name" value="PROTEIN_KINASE_ATP"/>
    <property type="match status" value="1"/>
</dbReference>
<feature type="binding site" evidence="12">
    <location>
        <position position="107"/>
    </location>
    <ligand>
        <name>ATP</name>
        <dbReference type="ChEBI" id="CHEBI:30616"/>
    </ligand>
</feature>
<keyword evidence="7 12" id="KW-0547">Nucleotide-binding</keyword>
<evidence type="ECO:0000256" key="6">
    <source>
        <dbReference type="ARBA" id="ARBA00022679"/>
    </source>
</evidence>
<evidence type="ECO:0000256" key="1">
    <source>
        <dbReference type="ARBA" id="ARBA00004496"/>
    </source>
</evidence>
<dbReference type="Pfam" id="PF02149">
    <property type="entry name" value="KA1"/>
    <property type="match status" value="1"/>
</dbReference>
<comment type="similarity">
    <text evidence="2">Belongs to the protein kinase superfamily. CAMK Ser/Thr protein kinase family. SNF1 subfamily.</text>
</comment>
<keyword evidence="5" id="KW-0723">Serine/threonine-protein kinase</keyword>
<dbReference type="GO" id="GO:0035556">
    <property type="term" value="P:intracellular signal transduction"/>
    <property type="evidence" value="ECO:0007669"/>
    <property type="project" value="TreeGrafter"/>
</dbReference>
<evidence type="ECO:0000259" key="14">
    <source>
        <dbReference type="PROSITE" id="PS50011"/>
    </source>
</evidence>
<accession>A0AA85FA78</accession>
<evidence type="ECO:0000313" key="16">
    <source>
        <dbReference type="Proteomes" id="UP000050792"/>
    </source>
</evidence>
<dbReference type="Pfam" id="PF00069">
    <property type="entry name" value="Pkinase"/>
    <property type="match status" value="1"/>
</dbReference>
<comment type="catalytic activity">
    <reaction evidence="11">
        <text>L-seryl-[protein] + ATP = O-phospho-L-seryl-[protein] + ADP + H(+)</text>
        <dbReference type="Rhea" id="RHEA:17989"/>
        <dbReference type="Rhea" id="RHEA-COMP:9863"/>
        <dbReference type="Rhea" id="RHEA-COMP:11604"/>
        <dbReference type="ChEBI" id="CHEBI:15378"/>
        <dbReference type="ChEBI" id="CHEBI:29999"/>
        <dbReference type="ChEBI" id="CHEBI:30616"/>
        <dbReference type="ChEBI" id="CHEBI:83421"/>
        <dbReference type="ChEBI" id="CHEBI:456216"/>
        <dbReference type="EC" id="2.7.11.1"/>
    </reaction>
</comment>
<dbReference type="WBParaSite" id="SRDH1_42210.2">
    <property type="protein sequence ID" value="SRDH1_42210.2"/>
    <property type="gene ID" value="SRDH1_42210"/>
</dbReference>
<dbReference type="GO" id="GO:0050321">
    <property type="term" value="F:tau-protein kinase activity"/>
    <property type="evidence" value="ECO:0007669"/>
    <property type="project" value="TreeGrafter"/>
</dbReference>
<dbReference type="PANTHER" id="PTHR24346:SF82">
    <property type="entry name" value="KP78A-RELATED"/>
    <property type="match status" value="1"/>
</dbReference>
<keyword evidence="9 12" id="KW-0067">ATP-binding</keyword>
<dbReference type="GO" id="GO:0000226">
    <property type="term" value="P:microtubule cytoskeleton organization"/>
    <property type="evidence" value="ECO:0007669"/>
    <property type="project" value="TreeGrafter"/>
</dbReference>
<dbReference type="EC" id="2.7.11.1" evidence="3"/>
<feature type="domain" description="Protein kinase" evidence="14">
    <location>
        <begin position="78"/>
        <end position="329"/>
    </location>
</feature>
<evidence type="ECO:0000256" key="2">
    <source>
        <dbReference type="ARBA" id="ARBA00006234"/>
    </source>
</evidence>
<dbReference type="AlphaFoldDB" id="A0AA85FA78"/>
<evidence type="ECO:0000256" key="12">
    <source>
        <dbReference type="PROSITE-ProRule" id="PRU10141"/>
    </source>
</evidence>
<evidence type="ECO:0000256" key="3">
    <source>
        <dbReference type="ARBA" id="ARBA00012513"/>
    </source>
</evidence>
<dbReference type="Gene3D" id="3.30.310.80">
    <property type="entry name" value="Kinase associated domain 1, KA1"/>
    <property type="match status" value="1"/>
</dbReference>
<dbReference type="SUPFAM" id="SSF103243">
    <property type="entry name" value="KA1-like"/>
    <property type="match status" value="1"/>
</dbReference>
<organism evidence="16 17">
    <name type="scientific">Schistosoma rodhaini</name>
    <dbReference type="NCBI Taxonomy" id="6188"/>
    <lineage>
        <taxon>Eukaryota</taxon>
        <taxon>Metazoa</taxon>
        <taxon>Spiralia</taxon>
        <taxon>Lophotrochozoa</taxon>
        <taxon>Platyhelminthes</taxon>
        <taxon>Trematoda</taxon>
        <taxon>Digenea</taxon>
        <taxon>Strigeidida</taxon>
        <taxon>Schistosomatoidea</taxon>
        <taxon>Schistosomatidae</taxon>
        <taxon>Schistosoma</taxon>
    </lineage>
</organism>
<keyword evidence="8" id="KW-0418">Kinase</keyword>
<dbReference type="GO" id="GO:0005737">
    <property type="term" value="C:cytoplasm"/>
    <property type="evidence" value="ECO:0007669"/>
    <property type="project" value="UniProtKB-SubCell"/>
</dbReference>
<evidence type="ECO:0000256" key="5">
    <source>
        <dbReference type="ARBA" id="ARBA00022527"/>
    </source>
</evidence>
<dbReference type="PROSITE" id="PS50032">
    <property type="entry name" value="KA1"/>
    <property type="match status" value="1"/>
</dbReference>
<dbReference type="FunFam" id="1.10.510.10:FF:001222">
    <property type="entry name" value="Serine/threonine-protein kinase ppk25"/>
    <property type="match status" value="1"/>
</dbReference>
<evidence type="ECO:0000256" key="8">
    <source>
        <dbReference type="ARBA" id="ARBA00022777"/>
    </source>
</evidence>
<dbReference type="InterPro" id="IPR000719">
    <property type="entry name" value="Prot_kinase_dom"/>
</dbReference>
<dbReference type="SUPFAM" id="SSF56112">
    <property type="entry name" value="Protein kinase-like (PK-like)"/>
    <property type="match status" value="1"/>
</dbReference>
<sequence length="1158" mass="134478">MNNNNNNYIMLNSTMNLNANNENILNLKMNHNISILSMDKSKNSNHSIKSFNDSFKQTQIQHSWIDNTKCQINSNGKYKIIRTIGQGNFAKVKLAIHLLTGREVAIKMIDKIKMYKTCRDKLTREVRVTKSINHPNIVQLYEVIETGRYVYLVMEYAKNGEMFEYLLKHNRMSESDARRKFRQILSAVQYCHRKNIVHRDLKAENLLLDYQNNIKLADFGFANHFNAASLLDTFCGSPPYAAPELLNGEKYMGPEVDVWALGVLLYLFISGTLPFEASTLKELHRRITQCDYRIPYFMSTKCELIIKRMLEIDPIKRSCLEELMEDPWINIGYEHDPLRPYIEPRENFNDPIRIALMNKLGFSNEELRVTFDKRLFNNIRATYLLLADTETQQKIGKHLISIGYMLSSSNVNPDIEGKSSHKSVGRKLSIKNEPKSESIQRQTTPVIISTSCDKHKSMASNDQMDLIITSDPDLYQTIEQTMKYFDSKDISCSSSYRLGCDVTTTTTNSTKILLNDCKISCNMHRIRAKSLNGNAESSESNEEGTIYSLENDQDELRNNQFVNNSKSTNLYKQNHLKRHFIIDRAQTAVPDSLESRLKRNLIIITDKTSNWDNLPYDHTGRATVPIVIYQHDSQYFHDGNSFENQHADNNNNNSNNNNNDYYYENGISDHHNSNYTHYQNTKYQRNDTVTIQPTFTDSQYKSQEEQLENITSNNDKYEMDKESDLKLVVFHNERKNIPYRSPLPKSSSSNNKLPIRINISNHVNNFNNIKLDNNNHNQSNVNQQYKIINLTNKNTISLKRNQPIRLYENNKFSQIKQNGYNNDENIIHLKGPQIELNRLNKNSSFSKKESETFTITKKDNLPERKFPHNNGNMYKEIHEENNNNQFIKEQKRSFLPSFSITKEKGQNPKEILDKLYIYTPNAKLVKCDTSVGKSFVKSQDCQSNLNSYESENTVTITSNNINSTTASKVQNMHYSNSCTTKHIFSQCRDNSETFRQDLNNINNIRHNNNSPQQHITHIPKISQLNWSYGVAVQNPNLKILLSTLDQVVKESYIDHVHLSPYRIHCSQRVHCNYQSQNKHNNSQYPKISSQSDHGKLYKNSYNCDKISSLLKWEMEVVQLPRFHTYGIRFKGIDGDLRHLRSIEKSLTEQLVQTMNSIK</sequence>
<reference evidence="16" key="1">
    <citation type="submission" date="2022-06" db="EMBL/GenBank/DDBJ databases">
        <authorList>
            <person name="Berger JAMES D."/>
            <person name="Berger JAMES D."/>
        </authorList>
    </citation>
    <scope>NUCLEOTIDE SEQUENCE [LARGE SCALE GENOMIC DNA]</scope>
</reference>
<evidence type="ECO:0000256" key="11">
    <source>
        <dbReference type="ARBA" id="ARBA00048679"/>
    </source>
</evidence>
<reference evidence="17" key="2">
    <citation type="submission" date="2023-11" db="UniProtKB">
        <authorList>
            <consortium name="WormBaseParasite"/>
        </authorList>
    </citation>
    <scope>IDENTIFICATION</scope>
</reference>
<dbReference type="InterPro" id="IPR001772">
    <property type="entry name" value="KA1_dom"/>
</dbReference>
<protein>
    <recommendedName>
        <fullName evidence="3">non-specific serine/threonine protein kinase</fullName>
        <ecNumber evidence="3">2.7.11.1</ecNumber>
    </recommendedName>
</protein>
<dbReference type="Gene3D" id="1.10.510.10">
    <property type="entry name" value="Transferase(Phosphotransferase) domain 1"/>
    <property type="match status" value="1"/>
</dbReference>
<name>A0AA85FA78_9TREM</name>
<keyword evidence="6" id="KW-0808">Transferase</keyword>
<evidence type="ECO:0000259" key="15">
    <source>
        <dbReference type="PROSITE" id="PS50032"/>
    </source>
</evidence>
<dbReference type="PROSITE" id="PS00108">
    <property type="entry name" value="PROTEIN_KINASE_ST"/>
    <property type="match status" value="1"/>
</dbReference>